<dbReference type="EMBL" id="OU892280">
    <property type="protein sequence ID" value="CAG9767985.1"/>
    <property type="molecule type" value="Genomic_DNA"/>
</dbReference>
<feature type="compositionally biased region" description="Polar residues" evidence="4">
    <location>
        <begin position="562"/>
        <end position="577"/>
    </location>
</feature>
<organism evidence="6 7">
    <name type="scientific">Ceutorhynchus assimilis</name>
    <name type="common">cabbage seed weevil</name>
    <dbReference type="NCBI Taxonomy" id="467358"/>
    <lineage>
        <taxon>Eukaryota</taxon>
        <taxon>Metazoa</taxon>
        <taxon>Ecdysozoa</taxon>
        <taxon>Arthropoda</taxon>
        <taxon>Hexapoda</taxon>
        <taxon>Insecta</taxon>
        <taxon>Pterygota</taxon>
        <taxon>Neoptera</taxon>
        <taxon>Endopterygota</taxon>
        <taxon>Coleoptera</taxon>
        <taxon>Polyphaga</taxon>
        <taxon>Cucujiformia</taxon>
        <taxon>Curculionidae</taxon>
        <taxon>Ceutorhynchinae</taxon>
        <taxon>Ceutorhynchus</taxon>
    </lineage>
</organism>
<name>A0A9N9MMZ0_9CUCU</name>
<sequence length="782" mass="89069">MEHKDSCLIGEPNALGIFKTLFLFLQNHNLPKTAETLREEWGVLENEIENLTNLSVLLTRCKSSRNQANQTAHADKSKKLNTQDWLEGTFQGETFHIKENETRVFFVCDHCQEKRCQKGKRDELEKNLETPNHKQPISPSYNPRNLKCTFTQLQDDHQKLIGQTKNIYSVLEHCKDIYPSLFDKGCNTQLLSSFDSISPDEKEYGVVNLEFSAEEDANKETNNNFIINSASQYLNASSLEMQIPQVIEENLQSLNPRSRSPERVRINSPLNRTDIEQIVTDVLKDSIKSPRNCGAGEGDLSRSVPEHRITKNDTVARNKILDLYIFNDVLDLYACVSIPERLLLAYGSDHYVKESTCRLINTLASLKQGRDYLTIDERLLKRVLIKKVKDVRTVSGAVMRNMLVATVQKLSIRKQCRVQMVKEGLFEVMVDYLDEFYDKLSKYCLEYCSALLMNLCLVDQAKERSTRLPKKIVGLLRKFLEGEVDFCLPYINGVMFSLFEKEEIVSEATNQNLDKTIMKLIQSTQSESVKKQLDFILQSRLFGKSDPNIHDDDEDKKSSHSVTFSMTKRESSNSAKTFSEETKQFLHKPSTERGIFDTVKHRRYGTTCSQNVLRNLNKRTQNQSRASRISAATPLCYMENCKRLQHGKNAECYCSKCVPGQNRYSCGCYEAIKKEIGDTNEADGYGDQNFKVIEPKNSQLKSEITETPSALGVQSNVNISQRSTATSATLHPNIDTSKSTNMRPKTDNKEGGRKKSGCKVCGEKKCECAFESRPKLCRTPTL</sequence>
<gene>
    <name evidence="6" type="ORF">CEUTPL_LOCUS8537</name>
</gene>
<feature type="compositionally biased region" description="Polar residues" evidence="4">
    <location>
        <begin position="723"/>
        <end position="743"/>
    </location>
</feature>
<proteinExistence type="predicted"/>
<evidence type="ECO:0000256" key="4">
    <source>
        <dbReference type="SAM" id="MobiDB-lite"/>
    </source>
</evidence>
<dbReference type="InterPro" id="IPR016024">
    <property type="entry name" value="ARM-type_fold"/>
</dbReference>
<feature type="compositionally biased region" description="Basic and acidic residues" evidence="4">
    <location>
        <begin position="744"/>
        <end position="753"/>
    </location>
</feature>
<comment type="subcellular location">
    <subcellularLocation>
        <location evidence="1">Cytoplasm</location>
        <location evidence="1">Cytoskeleton</location>
        <location evidence="1">Cilium basal body</location>
    </subcellularLocation>
</comment>
<dbReference type="GO" id="GO:0005814">
    <property type="term" value="C:centriole"/>
    <property type="evidence" value="ECO:0007669"/>
    <property type="project" value="TreeGrafter"/>
</dbReference>
<reference evidence="6" key="1">
    <citation type="submission" date="2022-01" db="EMBL/GenBank/DDBJ databases">
        <authorList>
            <person name="King R."/>
        </authorList>
    </citation>
    <scope>NUCLEOTIDE SEQUENCE</scope>
</reference>
<dbReference type="Proteomes" id="UP001152799">
    <property type="component" value="Chromosome 4"/>
</dbReference>
<feature type="compositionally biased region" description="Basic and acidic residues" evidence="4">
    <location>
        <begin position="547"/>
        <end position="558"/>
    </location>
</feature>
<dbReference type="GO" id="GO:0060271">
    <property type="term" value="P:cilium assembly"/>
    <property type="evidence" value="ECO:0007669"/>
    <property type="project" value="InterPro"/>
</dbReference>
<dbReference type="GO" id="GO:0097542">
    <property type="term" value="C:ciliary tip"/>
    <property type="evidence" value="ECO:0007669"/>
    <property type="project" value="TreeGrafter"/>
</dbReference>
<protein>
    <recommendedName>
        <fullName evidence="5">LisH domain-containing protein</fullName>
    </recommendedName>
</protein>
<evidence type="ECO:0000313" key="7">
    <source>
        <dbReference type="Proteomes" id="UP001152799"/>
    </source>
</evidence>
<dbReference type="PANTHER" id="PTHR14881">
    <property type="entry name" value="LISH DOMAIN-CONTAINING PROTEIN ARMC9"/>
    <property type="match status" value="1"/>
</dbReference>
<evidence type="ECO:0000256" key="3">
    <source>
        <dbReference type="ARBA" id="ARBA00023273"/>
    </source>
</evidence>
<keyword evidence="2" id="KW-0970">Cilium biogenesis/degradation</keyword>
<evidence type="ECO:0000259" key="5">
    <source>
        <dbReference type="Pfam" id="PF21050"/>
    </source>
</evidence>
<dbReference type="InterPro" id="IPR048959">
    <property type="entry name" value="ARMC9_ARM_dom"/>
</dbReference>
<evidence type="ECO:0000256" key="2">
    <source>
        <dbReference type="ARBA" id="ARBA00022794"/>
    </source>
</evidence>
<dbReference type="Pfam" id="PF21050">
    <property type="entry name" value="ARMC9_ARM"/>
    <property type="match status" value="1"/>
</dbReference>
<evidence type="ECO:0000313" key="6">
    <source>
        <dbReference type="EMBL" id="CAG9767985.1"/>
    </source>
</evidence>
<dbReference type="PANTHER" id="PTHR14881:SF4">
    <property type="entry name" value="LISH DOMAIN-CONTAINING PROTEIN ARMC9"/>
    <property type="match status" value="1"/>
</dbReference>
<dbReference type="InterPro" id="IPR040369">
    <property type="entry name" value="ARMC9"/>
</dbReference>
<dbReference type="Gene3D" id="1.25.10.10">
    <property type="entry name" value="Leucine-rich Repeat Variant"/>
    <property type="match status" value="1"/>
</dbReference>
<accession>A0A9N9MMZ0</accession>
<evidence type="ECO:0000256" key="1">
    <source>
        <dbReference type="ARBA" id="ARBA00004120"/>
    </source>
</evidence>
<dbReference type="GO" id="GO:0005813">
    <property type="term" value="C:centrosome"/>
    <property type="evidence" value="ECO:0007669"/>
    <property type="project" value="UniProtKB-SubCell"/>
</dbReference>
<keyword evidence="3" id="KW-0966">Cell projection</keyword>
<dbReference type="SUPFAM" id="SSF48371">
    <property type="entry name" value="ARM repeat"/>
    <property type="match status" value="1"/>
</dbReference>
<feature type="domain" description="LisH" evidence="5">
    <location>
        <begin position="420"/>
        <end position="538"/>
    </location>
</feature>
<keyword evidence="7" id="KW-1185">Reference proteome</keyword>
<dbReference type="GO" id="GO:0036064">
    <property type="term" value="C:ciliary basal body"/>
    <property type="evidence" value="ECO:0007669"/>
    <property type="project" value="InterPro"/>
</dbReference>
<feature type="region of interest" description="Disordered" evidence="4">
    <location>
        <begin position="547"/>
        <end position="585"/>
    </location>
</feature>
<feature type="region of interest" description="Disordered" evidence="4">
    <location>
        <begin position="723"/>
        <end position="756"/>
    </location>
</feature>
<dbReference type="OrthoDB" id="538223at2759"/>
<dbReference type="AlphaFoldDB" id="A0A9N9MMZ0"/>
<dbReference type="InterPro" id="IPR011989">
    <property type="entry name" value="ARM-like"/>
</dbReference>